<sequence length="113" mass="13051">MSSNDDYREQMQAFALEFLRRHQGEYLGDDQRLFERTCDYLVNRLEVPVFMASRLAYLAMTQLAERPERIIVARAASDAERACLVHSITGENAFVAQCLLPRRLQSRPDSALR</sequence>
<organism evidence="1 2">
    <name type="scientific">Azorhizophilus paspali</name>
    <name type="common">Azotobacter paspali</name>
    <dbReference type="NCBI Taxonomy" id="69963"/>
    <lineage>
        <taxon>Bacteria</taxon>
        <taxon>Pseudomonadati</taxon>
        <taxon>Pseudomonadota</taxon>
        <taxon>Gammaproteobacteria</taxon>
        <taxon>Pseudomonadales</taxon>
        <taxon>Pseudomonadaceae</taxon>
        <taxon>Azorhizophilus</taxon>
    </lineage>
</organism>
<keyword evidence="2" id="KW-1185">Reference proteome</keyword>
<name>A0ABV6SIC0_AZOPA</name>
<dbReference type="Proteomes" id="UP001589891">
    <property type="component" value="Unassembled WGS sequence"/>
</dbReference>
<dbReference type="RefSeq" id="WP_376943195.1">
    <property type="nucleotide sequence ID" value="NZ_JBHLSS010000028.1"/>
</dbReference>
<proteinExistence type="predicted"/>
<gene>
    <name evidence="1" type="ORF">ACFFGX_04330</name>
</gene>
<accession>A0ABV6SIC0</accession>
<protein>
    <submittedName>
        <fullName evidence="1">Uncharacterized protein</fullName>
    </submittedName>
</protein>
<comment type="caution">
    <text evidence="1">The sequence shown here is derived from an EMBL/GenBank/DDBJ whole genome shotgun (WGS) entry which is preliminary data.</text>
</comment>
<reference evidence="1 2" key="1">
    <citation type="submission" date="2024-09" db="EMBL/GenBank/DDBJ databases">
        <authorList>
            <person name="Sun Q."/>
            <person name="Mori K."/>
        </authorList>
    </citation>
    <scope>NUCLEOTIDE SEQUENCE [LARGE SCALE GENOMIC DNA]</scope>
    <source>
        <strain evidence="1 2">NCAIM B.01794</strain>
    </source>
</reference>
<evidence type="ECO:0000313" key="2">
    <source>
        <dbReference type="Proteomes" id="UP001589891"/>
    </source>
</evidence>
<evidence type="ECO:0000313" key="1">
    <source>
        <dbReference type="EMBL" id="MFC0708851.1"/>
    </source>
</evidence>
<dbReference type="EMBL" id="JBHLSS010000028">
    <property type="protein sequence ID" value="MFC0708851.1"/>
    <property type="molecule type" value="Genomic_DNA"/>
</dbReference>